<accession>A0A3M7CPH1</accession>
<evidence type="ECO:0000313" key="9">
    <source>
        <dbReference type="EMBL" id="RMY53874.1"/>
    </source>
</evidence>
<dbReference type="PANTHER" id="PTHR21496">
    <property type="entry name" value="FERREDOXIN-RELATED"/>
    <property type="match status" value="1"/>
</dbReference>
<dbReference type="SUPFAM" id="SSF50022">
    <property type="entry name" value="ISP domain"/>
    <property type="match status" value="1"/>
</dbReference>
<comment type="cofactor">
    <cofactor evidence="7">
        <name>[2Fe-2S] cluster</name>
        <dbReference type="ChEBI" id="CHEBI:190135"/>
    </cofactor>
</comment>
<dbReference type="InterPro" id="IPR036922">
    <property type="entry name" value="Rieske_2Fe-2S_sf"/>
</dbReference>
<evidence type="ECO:0000256" key="1">
    <source>
        <dbReference type="ARBA" id="ARBA00022714"/>
    </source>
</evidence>
<evidence type="ECO:0000256" key="7">
    <source>
        <dbReference type="ARBA" id="ARBA00034078"/>
    </source>
</evidence>
<dbReference type="InterPro" id="IPR017941">
    <property type="entry name" value="Rieske_2Fe-2S"/>
</dbReference>
<dbReference type="CDD" id="cd03467">
    <property type="entry name" value="Rieske"/>
    <property type="match status" value="1"/>
</dbReference>
<evidence type="ECO:0000256" key="6">
    <source>
        <dbReference type="ARBA" id="ARBA00023063"/>
    </source>
</evidence>
<comment type="caution">
    <text evidence="9">The sequence shown here is derived from an EMBL/GenBank/DDBJ whole genome shotgun (WGS) entry which is preliminary data.</text>
</comment>
<gene>
    <name evidence="9" type="ORF">D0863_13809</name>
</gene>
<evidence type="ECO:0000256" key="3">
    <source>
        <dbReference type="ARBA" id="ARBA00023002"/>
    </source>
</evidence>
<dbReference type="VEuPathDB" id="FungiDB:BTJ68_14649"/>
<dbReference type="AlphaFoldDB" id="A0A3M7CPH1"/>
<keyword evidence="1" id="KW-0001">2Fe-2S</keyword>
<organism evidence="9 10">
    <name type="scientific">Hortaea werneckii</name>
    <name type="common">Black yeast</name>
    <name type="synonym">Cladosporium werneckii</name>
    <dbReference type="NCBI Taxonomy" id="91943"/>
    <lineage>
        <taxon>Eukaryota</taxon>
        <taxon>Fungi</taxon>
        <taxon>Dikarya</taxon>
        <taxon>Ascomycota</taxon>
        <taxon>Pezizomycotina</taxon>
        <taxon>Dothideomycetes</taxon>
        <taxon>Dothideomycetidae</taxon>
        <taxon>Mycosphaerellales</taxon>
        <taxon>Teratosphaeriaceae</taxon>
        <taxon>Hortaea</taxon>
    </lineage>
</organism>
<dbReference type="PANTHER" id="PTHR21496:SF0">
    <property type="entry name" value="RIESKE DOMAIN-CONTAINING PROTEIN"/>
    <property type="match status" value="1"/>
</dbReference>
<reference evidence="9 10" key="1">
    <citation type="journal article" date="2018" name="BMC Genomics">
        <title>Genomic evidence for intraspecific hybridization in a clonal and extremely halotolerant yeast.</title>
        <authorList>
            <person name="Gostincar C."/>
            <person name="Stajich J.E."/>
            <person name="Zupancic J."/>
            <person name="Zalar P."/>
            <person name="Gunde-Cimerman N."/>
        </authorList>
    </citation>
    <scope>NUCLEOTIDE SEQUENCE [LARGE SCALE GENOMIC DNA]</scope>
    <source>
        <strain evidence="9 10">EXF-2682</strain>
    </source>
</reference>
<dbReference type="GO" id="GO:0051537">
    <property type="term" value="F:2 iron, 2 sulfur cluster binding"/>
    <property type="evidence" value="ECO:0007669"/>
    <property type="project" value="UniProtKB-KW"/>
</dbReference>
<dbReference type="Pfam" id="PF13806">
    <property type="entry name" value="Rieske_2"/>
    <property type="match status" value="1"/>
</dbReference>
<evidence type="ECO:0000256" key="5">
    <source>
        <dbReference type="ARBA" id="ARBA00023014"/>
    </source>
</evidence>
<evidence type="ECO:0000313" key="10">
    <source>
        <dbReference type="Proteomes" id="UP000269276"/>
    </source>
</evidence>
<evidence type="ECO:0000256" key="4">
    <source>
        <dbReference type="ARBA" id="ARBA00023004"/>
    </source>
</evidence>
<dbReference type="GO" id="GO:0046872">
    <property type="term" value="F:metal ion binding"/>
    <property type="evidence" value="ECO:0007669"/>
    <property type="project" value="UniProtKB-KW"/>
</dbReference>
<keyword evidence="6" id="KW-0534">Nitrate assimilation</keyword>
<keyword evidence="3" id="KW-0560">Oxidoreductase</keyword>
<dbReference type="PROSITE" id="PS51296">
    <property type="entry name" value="RIESKE"/>
    <property type="match status" value="1"/>
</dbReference>
<evidence type="ECO:0000259" key="8">
    <source>
        <dbReference type="PROSITE" id="PS51296"/>
    </source>
</evidence>
<proteinExistence type="predicted"/>
<feature type="domain" description="Rieske" evidence="8">
    <location>
        <begin position="80"/>
        <end position="180"/>
    </location>
</feature>
<dbReference type="GO" id="GO:0008942">
    <property type="term" value="F:nitrite reductase [NAD(P)H] activity"/>
    <property type="evidence" value="ECO:0007669"/>
    <property type="project" value="InterPro"/>
</dbReference>
<evidence type="ECO:0000256" key="2">
    <source>
        <dbReference type="ARBA" id="ARBA00022723"/>
    </source>
</evidence>
<dbReference type="GO" id="GO:0042128">
    <property type="term" value="P:nitrate assimilation"/>
    <property type="evidence" value="ECO:0007669"/>
    <property type="project" value="UniProtKB-KW"/>
</dbReference>
<dbReference type="Gene3D" id="2.102.10.10">
    <property type="entry name" value="Rieske [2Fe-2S] iron-sulphur domain"/>
    <property type="match status" value="1"/>
</dbReference>
<dbReference type="InterPro" id="IPR012748">
    <property type="entry name" value="Rieske-like_NirD"/>
</dbReference>
<dbReference type="Proteomes" id="UP000269276">
    <property type="component" value="Unassembled WGS sequence"/>
</dbReference>
<keyword evidence="4" id="KW-0408">Iron</keyword>
<name>A0A3M7CPH1_HORWE</name>
<dbReference type="OrthoDB" id="426882at2759"/>
<sequence length="187" mass="20785">MATTGIVCIAQGAMDGHEARPWIYAGLASSLPSIEPSEADVKAGRTRVCKPPPDPWDEVDPNEPPPPCRIIRAPSQVDTQEELRELTLEGGQQSVSQTPQVLLFRYRDKIHAIDHSCPHQSYPLSRGNLYDIEDFGIVLSAGIVCPKHGWSFDLHTGQSDRGKYQLGVYEVDVRAGEEVWVRRKAKK</sequence>
<keyword evidence="2" id="KW-0479">Metal-binding</keyword>
<protein>
    <recommendedName>
        <fullName evidence="8">Rieske domain-containing protein</fullName>
    </recommendedName>
</protein>
<keyword evidence="5" id="KW-0411">Iron-sulfur</keyword>
<dbReference type="EMBL" id="QWIP01000821">
    <property type="protein sequence ID" value="RMY53874.1"/>
    <property type="molecule type" value="Genomic_DNA"/>
</dbReference>